<comment type="caution">
    <text evidence="2">The sequence shown here is derived from an EMBL/GenBank/DDBJ whole genome shotgun (WGS) entry which is preliminary data.</text>
</comment>
<feature type="signal peptide" evidence="1">
    <location>
        <begin position="1"/>
        <end position="22"/>
    </location>
</feature>
<evidence type="ECO:0008006" key="4">
    <source>
        <dbReference type="Google" id="ProtNLM"/>
    </source>
</evidence>
<proteinExistence type="predicted"/>
<keyword evidence="3" id="KW-1185">Reference proteome</keyword>
<reference evidence="2 3" key="1">
    <citation type="submission" date="2019-11" db="EMBL/GenBank/DDBJ databases">
        <title>Pedobacter sp. HMF7647 Genome sequencing and assembly.</title>
        <authorList>
            <person name="Kang H."/>
            <person name="Kim H."/>
            <person name="Joh K."/>
        </authorList>
    </citation>
    <scope>NUCLEOTIDE SEQUENCE [LARGE SCALE GENOMIC DNA]</scope>
    <source>
        <strain evidence="2 3">HMF7647</strain>
    </source>
</reference>
<feature type="chain" id="PRO_5029477401" description="T9SS type A sorting domain-containing protein" evidence="1">
    <location>
        <begin position="23"/>
        <end position="311"/>
    </location>
</feature>
<protein>
    <recommendedName>
        <fullName evidence="4">T9SS type A sorting domain-containing protein</fullName>
    </recommendedName>
</protein>
<dbReference type="AlphaFoldDB" id="A0A7K1Y624"/>
<name>A0A7K1Y624_9SPHI</name>
<dbReference type="RefSeq" id="WP_160842683.1">
    <property type="nucleotide sequence ID" value="NZ_WVHT01000001.1"/>
</dbReference>
<sequence>MFNHLKPTICCLLIASTLTVKAQNIKETSSVIINNGDTIVNGKNLKDVSAAEHSKLKKEIDKRDAEAGSFARGKRTITKRETITSADGPEIPEDIFDVDGPNVYIGSGRNFRFENLPGDHKAFRLKSDSIFVAMKIDSVLKNMDFKVNLDTNLNTRIITRSGTMNRPMVRMYRNRDINSDMFSSGKNTQNYSFRNTDKDGIITHVNISVSDASKDQWKQITGLSSTETALEIENLNFSPDFSSDKLNISFISTSKGSTTVKVLNSDYKPLFSHTSTFSGNYFKQVALPKNGVYYLAVKQGKDWFVKRFIKD</sequence>
<evidence type="ECO:0000313" key="2">
    <source>
        <dbReference type="EMBL" id="MXV49559.1"/>
    </source>
</evidence>
<keyword evidence="1" id="KW-0732">Signal</keyword>
<dbReference type="Proteomes" id="UP000466586">
    <property type="component" value="Unassembled WGS sequence"/>
</dbReference>
<gene>
    <name evidence="2" type="ORF">GS399_01130</name>
</gene>
<evidence type="ECO:0000256" key="1">
    <source>
        <dbReference type="SAM" id="SignalP"/>
    </source>
</evidence>
<organism evidence="2 3">
    <name type="scientific">Hufsiella arboris</name>
    <dbReference type="NCBI Taxonomy" id="2695275"/>
    <lineage>
        <taxon>Bacteria</taxon>
        <taxon>Pseudomonadati</taxon>
        <taxon>Bacteroidota</taxon>
        <taxon>Sphingobacteriia</taxon>
        <taxon>Sphingobacteriales</taxon>
        <taxon>Sphingobacteriaceae</taxon>
        <taxon>Hufsiella</taxon>
    </lineage>
</organism>
<accession>A0A7K1Y624</accession>
<evidence type="ECO:0000313" key="3">
    <source>
        <dbReference type="Proteomes" id="UP000466586"/>
    </source>
</evidence>
<dbReference type="EMBL" id="WVHT01000001">
    <property type="protein sequence ID" value="MXV49559.1"/>
    <property type="molecule type" value="Genomic_DNA"/>
</dbReference>